<keyword evidence="2" id="KW-0596">Phosphopantetheine</keyword>
<feature type="domain" description="PKS/mFAS DH" evidence="12">
    <location>
        <begin position="1980"/>
        <end position="2251"/>
    </location>
</feature>
<dbReference type="InterPro" id="IPR042104">
    <property type="entry name" value="PKS_dehydratase_sf"/>
</dbReference>
<dbReference type="SMART" id="SM00825">
    <property type="entry name" value="PKS_KS"/>
    <property type="match status" value="2"/>
</dbReference>
<evidence type="ECO:0000256" key="7">
    <source>
        <dbReference type="ARBA" id="ARBA00023315"/>
    </source>
</evidence>
<dbReference type="SUPFAM" id="SSF53901">
    <property type="entry name" value="Thiolase-like"/>
    <property type="match status" value="2"/>
</dbReference>
<dbReference type="PROSITE" id="PS00606">
    <property type="entry name" value="KS3_1"/>
    <property type="match status" value="1"/>
</dbReference>
<dbReference type="PROSITE" id="PS00012">
    <property type="entry name" value="PHOSPHOPANTETHEINE"/>
    <property type="match status" value="1"/>
</dbReference>
<dbReference type="InterPro" id="IPR036736">
    <property type="entry name" value="ACP-like_sf"/>
</dbReference>
<keyword evidence="4" id="KW-0808">Transferase</keyword>
<evidence type="ECO:0000256" key="2">
    <source>
        <dbReference type="ARBA" id="ARBA00022450"/>
    </source>
</evidence>
<evidence type="ECO:0000256" key="8">
    <source>
        <dbReference type="PROSITE-ProRule" id="PRU01363"/>
    </source>
</evidence>
<dbReference type="EMBL" id="JAEKOZ010000051">
    <property type="protein sequence ID" value="MBJ3813135.1"/>
    <property type="molecule type" value="Genomic_DNA"/>
</dbReference>
<feature type="domain" description="Carrier" evidence="10">
    <location>
        <begin position="977"/>
        <end position="1052"/>
    </location>
</feature>
<reference evidence="13 14" key="1">
    <citation type="submission" date="2020-12" db="EMBL/GenBank/DDBJ databases">
        <title>Streptomyces typhae sp. nov., a novel endophytic actinomycete isolated from the root of cattail pollen (Typha angustifolia L.).</title>
        <authorList>
            <person name="Peng C."/>
            <person name="Liu C."/>
        </authorList>
    </citation>
    <scope>NUCLEOTIDE SEQUENCE [LARGE SCALE GENOMIC DNA]</scope>
    <source>
        <strain evidence="13 14">JCM 4753</strain>
    </source>
</reference>
<dbReference type="Gene3D" id="1.10.1200.10">
    <property type="entry name" value="ACP-like"/>
    <property type="match status" value="2"/>
</dbReference>
<accession>A0ABS0XIU6</accession>
<dbReference type="Pfam" id="PF14765">
    <property type="entry name" value="PS-DH"/>
    <property type="match status" value="1"/>
</dbReference>
<dbReference type="Pfam" id="PF08659">
    <property type="entry name" value="KR"/>
    <property type="match status" value="1"/>
</dbReference>
<dbReference type="Proteomes" id="UP000634780">
    <property type="component" value="Unassembled WGS sequence"/>
</dbReference>
<feature type="region of interest" description="Disordered" evidence="9">
    <location>
        <begin position="2330"/>
        <end position="2364"/>
    </location>
</feature>
<dbReference type="SUPFAM" id="SSF55048">
    <property type="entry name" value="Probable ACP-binding domain of malonyl-CoA ACP transacylase"/>
    <property type="match status" value="2"/>
</dbReference>
<comment type="caution">
    <text evidence="13">The sequence shown here is derived from an EMBL/GenBank/DDBJ whole genome shotgun (WGS) entry which is preliminary data.</text>
</comment>
<dbReference type="Gene3D" id="3.40.50.720">
    <property type="entry name" value="NAD(P)-binding Rossmann-like Domain"/>
    <property type="match status" value="1"/>
</dbReference>
<dbReference type="InterPro" id="IPR049900">
    <property type="entry name" value="PKS_mFAS_DH"/>
</dbReference>
<dbReference type="RefSeq" id="WP_190120606.1">
    <property type="nucleotide sequence ID" value="NZ_BMVR01000032.1"/>
</dbReference>
<gene>
    <name evidence="13" type="ORF">JGB26_39795</name>
</gene>
<evidence type="ECO:0000259" key="10">
    <source>
        <dbReference type="PROSITE" id="PS50075"/>
    </source>
</evidence>
<dbReference type="SUPFAM" id="SSF52151">
    <property type="entry name" value="FabD/lysophospholipase-like"/>
    <property type="match status" value="2"/>
</dbReference>
<feature type="active site" description="Proton acceptor; for dehydratase activity" evidence="8">
    <location>
        <position position="2012"/>
    </location>
</feature>
<dbReference type="InterPro" id="IPR016036">
    <property type="entry name" value="Malonyl_transacylase_ACP-bd"/>
</dbReference>
<evidence type="ECO:0000256" key="5">
    <source>
        <dbReference type="ARBA" id="ARBA00023194"/>
    </source>
</evidence>
<evidence type="ECO:0000313" key="13">
    <source>
        <dbReference type="EMBL" id="MBJ3813135.1"/>
    </source>
</evidence>
<dbReference type="SMART" id="SM00827">
    <property type="entry name" value="PKS_AT"/>
    <property type="match status" value="2"/>
</dbReference>
<dbReference type="Gene3D" id="3.40.366.10">
    <property type="entry name" value="Malonyl-Coenzyme A Acyl Carrier Protein, domain 2"/>
    <property type="match status" value="2"/>
</dbReference>
<dbReference type="SUPFAM" id="SSF47336">
    <property type="entry name" value="ACP-like"/>
    <property type="match status" value="2"/>
</dbReference>
<dbReference type="InterPro" id="IPR014030">
    <property type="entry name" value="Ketoacyl_synth_N"/>
</dbReference>
<dbReference type="PROSITE" id="PS50075">
    <property type="entry name" value="CARRIER"/>
    <property type="match status" value="2"/>
</dbReference>
<evidence type="ECO:0000259" key="11">
    <source>
        <dbReference type="PROSITE" id="PS52004"/>
    </source>
</evidence>
<evidence type="ECO:0000256" key="1">
    <source>
        <dbReference type="ARBA" id="ARBA00004792"/>
    </source>
</evidence>
<evidence type="ECO:0000313" key="14">
    <source>
        <dbReference type="Proteomes" id="UP000634780"/>
    </source>
</evidence>
<dbReference type="PROSITE" id="PS52019">
    <property type="entry name" value="PKS_MFAS_DH"/>
    <property type="match status" value="1"/>
</dbReference>
<feature type="domain" description="Ketosynthase family 3 (KS3)" evidence="11">
    <location>
        <begin position="14"/>
        <end position="434"/>
    </location>
</feature>
<dbReference type="InterPro" id="IPR014043">
    <property type="entry name" value="Acyl_transferase_dom"/>
</dbReference>
<dbReference type="Gene3D" id="3.30.70.3290">
    <property type="match status" value="2"/>
</dbReference>
<dbReference type="InterPro" id="IPR016035">
    <property type="entry name" value="Acyl_Trfase/lysoPLipase"/>
</dbReference>
<dbReference type="InterPro" id="IPR020806">
    <property type="entry name" value="PKS_PP-bd"/>
</dbReference>
<keyword evidence="3" id="KW-0597">Phosphoprotein</keyword>
<keyword evidence="14" id="KW-1185">Reference proteome</keyword>
<evidence type="ECO:0000259" key="12">
    <source>
        <dbReference type="PROSITE" id="PS52019"/>
    </source>
</evidence>
<dbReference type="InterPro" id="IPR050091">
    <property type="entry name" value="PKS_NRPS_Biosynth_Enz"/>
</dbReference>
<dbReference type="SMART" id="SM00822">
    <property type="entry name" value="PKS_KR"/>
    <property type="match status" value="1"/>
</dbReference>
<feature type="active site" description="Proton donor; for dehydratase activity" evidence="8">
    <location>
        <position position="2177"/>
    </location>
</feature>
<dbReference type="InterPro" id="IPR020807">
    <property type="entry name" value="PKS_DH"/>
</dbReference>
<dbReference type="SMART" id="SM00826">
    <property type="entry name" value="PKS_DH"/>
    <property type="match status" value="1"/>
</dbReference>
<dbReference type="Gene3D" id="3.40.47.10">
    <property type="match status" value="2"/>
</dbReference>
<dbReference type="CDD" id="cd00833">
    <property type="entry name" value="PKS"/>
    <property type="match status" value="2"/>
</dbReference>
<dbReference type="Pfam" id="PF16197">
    <property type="entry name" value="KAsynt_C_assoc"/>
    <property type="match status" value="2"/>
</dbReference>
<dbReference type="InterPro" id="IPR013968">
    <property type="entry name" value="PKS_KR"/>
</dbReference>
<dbReference type="SUPFAM" id="SSF51735">
    <property type="entry name" value="NAD(P)-binding Rossmann-fold domains"/>
    <property type="match status" value="2"/>
</dbReference>
<protein>
    <submittedName>
        <fullName evidence="13">SDR family NAD(P)-dependent oxidoreductase</fullName>
    </submittedName>
</protein>
<dbReference type="InterPro" id="IPR018201">
    <property type="entry name" value="Ketoacyl_synth_AS"/>
</dbReference>
<dbReference type="PROSITE" id="PS52004">
    <property type="entry name" value="KS3_2"/>
    <property type="match status" value="2"/>
</dbReference>
<feature type="region of interest" description="N-terminal hotdog fold" evidence="8">
    <location>
        <begin position="1980"/>
        <end position="2102"/>
    </location>
</feature>
<dbReference type="PANTHER" id="PTHR43775:SF51">
    <property type="entry name" value="INACTIVE PHENOLPHTHIOCEROL SYNTHESIS POLYKETIDE SYNTHASE TYPE I PKS1-RELATED"/>
    <property type="match status" value="1"/>
</dbReference>
<name>A0ABS0XIU6_9ACTN</name>
<dbReference type="InterPro" id="IPR049552">
    <property type="entry name" value="PKS_DH_N"/>
</dbReference>
<dbReference type="InterPro" id="IPR006162">
    <property type="entry name" value="Ppantetheine_attach_site"/>
</dbReference>
<dbReference type="Pfam" id="PF22953">
    <property type="entry name" value="SpnB_Rossmann"/>
    <property type="match status" value="1"/>
</dbReference>
<proteinExistence type="predicted"/>
<dbReference type="InterPro" id="IPR009081">
    <property type="entry name" value="PP-bd_ACP"/>
</dbReference>
<comment type="pathway">
    <text evidence="1">Antibiotic biosynthesis.</text>
</comment>
<dbReference type="InterPro" id="IPR020841">
    <property type="entry name" value="PKS_Beta-ketoAc_synthase_dom"/>
</dbReference>
<dbReference type="Pfam" id="PF00109">
    <property type="entry name" value="ketoacyl-synt"/>
    <property type="match status" value="2"/>
</dbReference>
<sequence length="2886" mass="298032">MSVDNTRSDAGLAGEPIAVVGMSCRFPGAPDPEAYWRLLVTGRDAVTDTPAERAELGLGIEHGPAGKGAFLDGIDRFDPGFFAIPPREAAMMDPQQRLVLELGWEALEQAGVVPAGLQGGDTGIFLGATTGDYADLVHRSAGDGSNVTHHSFTGLDRSLIANRVSYVLGLRGPSLTVDAGQASSLVAVHMACQSLRNGESEVALAGGVELHLAPEKTALAQKFGGLSPDGRCYTFDARANGYVRGEGGAVVVLKTLRRALADGDRVHAVLRGSAVNNDGGGAGLTVPHEDAQRDLLRRAHERAGTAPADVGYVELHGTGTPVGDPVEAAALGAVLGAARPDGEPLLVGSVKTNIGHLGAAAGMAGLLKVVLSLTHGRLPPSLHYRSPNPRIPMAELNLRVQDAVGDWPGAGAQRLAGVSSFSVGGTNCHVVVSSAPEGAEGAARAEGAADADSEGAVAATADVTDGQDAAPAVSASLRGATLPWLLSGRTSAAVRAQAERLLAHLESGTESAGDIGLSLATTRTAFKHRAVLLGADRDELTAELAALAEGRRSATRISGTATARERVVFVFPGQGPQWTGMAGDLLDASEVFRARFDECAAALAPHIDWDLEAVLRDAPGAASLEREDVAQPALFAVMVSLAALWQSFGVRPAAVVGHSNGEISAAVVAGALSLEDGARVVARWSRAMLAVVGRGTMLSVPLPVAEVTPRLSAWEGRLFVSAINGPRLFTLSGDVEAIEALRAELVAEGVQARRVPIGLAPHCAWMEVLREEILGLLAPIRPRTPTLPMYSTITGALVDGPVLDGAYWMSNLTSTVDFERTVRELAPETGAFVEIAPHPVLGMALRQITEDVGSDAAVVGTLRRGEDGQRRFLTSLAQLNASGAEVDWRPAFPADASVVELPTYAFQRRGYWLEGVAGTTAAPAGEAAPATASAPADNGPRADLVPAATAAACRESDAARADDGPGLRGLGPEETLARVLDLVRAEAALVLGHDGGDDVDPESAFTDLGFESVTAVEMRDRLVAATGLKLPATLLFNHPTPRHLAARVAGEILGTTSAPKASGRRAAVRGGAEDDPIVIVSMACRFPGGVASPEDLWQLVLDGRDAISPFPENRGWPLGALFDDDPDRAGRSYAREGGFLHDADLFDAEFFGISPREATGLDPQQRLVLETVWETVERSGIDPAELRGSDTGVYVGAMKQDYGPRLDADDDTASGYLLTGSFTSLVSGRAAYTFGLQGPAVTVDTACSSSLVAVHMAARALRDGECDLAFAGGVTVMSSPGMFTEFSRQRGLSPDGRCKAFADSADGTGWAEGAGMLMLERLSDARRRGHEVLAVVRGSALSQDGASNGLTAPNGLSQERVILDALAGADLTVADVDVVEAHGTGTTLGDPIEAQALLATYGRRAGAVEPLYLGSLKSNVGHAQAAAGVGGLIKMVLAMRHGVLPRTLHIDAPSSHVDWTSGAVALLTEARPWPETGRARRAGISSFGISGTNAHVIVEQAPAVEPAPRAAGPAPVPAAPWLLSGRTGGALRAGAARLRDFVAAHPERDPADIGLSLMSARTRFAHTAAVVAEDREGFLRGLAALAAGESAAGVLHGPPAVPTKAVTGRAGKGGTAFLFTGQGSQRLGMGRELYEHSPAFAAALDTVCAHLDPHLPHAVRDVVFAAEGSDEAALLDQTLYTQAALFAVEVALFRLMELSGLRADYLIGHSVGELAAAHAAGVLGLADACALVAARGRLMQAAPDGGAMVAVEATEEEVRAALPRYAGRLDVAALNGPLAAVVAGDEGAALALAAAFEEQGRRTSRLKVSHAFHSHHMDGVLDEFRAVAAGLTYAAPRIPVVSNLTGALATPEELASPDYWTSHLRGAVRFQDGVRVLHEAGVTAYVELGPDAVLAAMVRNCLGEERAEAAAPVAVLRTGRSESLTVAAALGHAALRGAALDTARLFPGAVRTDLPTYAFQRERYWLTAAGNAPAQHSTGHPLLGQAVELAGGQGWLFTGDIDPDAHRWLADHTLLGQPLLPGAAVAELALYAGRKSGAERVGDIALERPLPLSEPMGLQLMVGPADADGSRAFTLYARPRAAVKDDWKRHAAGVLEVAGPTAAPEGSAALALWPPLDAAPVPVDGRYAELAERGYEYGPAFQGLRAMWRRGAEVYAEVELPAAAHARGFQLQPAALDSALQALVGDAGTRLVVPFAWSGLTLHSPGATALRVRIRRHGEDSCSVHIADETGTPVLDAETLVVRELPAAALASAASADGAALFALDWAEPRTPGATPVGTWAVVGHDRSHLTDAVRATGVSVDAYPDLAGLRRALDDGAAVPTVVVATGPGGSAAPSGCPTSEPVTSGPATTGGPTEPGGPTAGPAAATRAALALAQAFLADPRLTGSRLAVVTERAVAVTADERVDLAAAPVWGLLRSAQTEHPGRFTLVDTDGRPESGPGVVRAAAGADPQLALRAGRVTTPLLRRHEPRTGAAPAFDATSHVLITGGLGTLGRLLARHLVMEHGVRRLLLTGRRGMSTPGAEEFVASLRAAGAEVRVAACDTADRAALAGVLGAIPAEHPLTGVVHAAGVLDDAVLGSLTPERLDAVLRPKAAGAAHLDELTRGLDLTAFVLFSSFAGTLGTPGQANYAAANAYLDGLAQRRRAEGRPALSVAWGLWADESALTGHLGEADLLRLRRSGIGTLSAEDGLALFDAALGDGAPVLTALVLDPRALDRTTAPAVLKHLAPHRSAAVAPPRDSAAELRGKLGRAPEREHRHLVLQLVRAEVAAVLGQEPGQVPAGRRFQDLGLTSLSAVELRNRLLAATGVTLPPTLVFDHPTPGSLAQWLLGALTPEPAGASVTTDGAGPHGLRHAPVGGGPSTSESLLDDMDTDDLIRLALGDSET</sequence>
<feature type="region of interest" description="C-terminal hotdog fold" evidence="8">
    <location>
        <begin position="2118"/>
        <end position="2251"/>
    </location>
</feature>
<dbReference type="InterPro" id="IPR036291">
    <property type="entry name" value="NAD(P)-bd_dom_sf"/>
</dbReference>
<dbReference type="InterPro" id="IPR014031">
    <property type="entry name" value="Ketoacyl_synth_C"/>
</dbReference>
<dbReference type="Pfam" id="PF00698">
    <property type="entry name" value="Acyl_transf_1"/>
    <property type="match status" value="2"/>
</dbReference>
<feature type="region of interest" description="Disordered" evidence="9">
    <location>
        <begin position="2837"/>
        <end position="2871"/>
    </location>
</feature>
<dbReference type="Gene3D" id="3.10.129.110">
    <property type="entry name" value="Polyketide synthase dehydratase"/>
    <property type="match status" value="1"/>
</dbReference>
<dbReference type="Pfam" id="PF02801">
    <property type="entry name" value="Ketoacyl-synt_C"/>
    <property type="match status" value="2"/>
</dbReference>
<organism evidence="13 14">
    <name type="scientific">Streptomyces flavofungini</name>
    <dbReference type="NCBI Taxonomy" id="68200"/>
    <lineage>
        <taxon>Bacteria</taxon>
        <taxon>Bacillati</taxon>
        <taxon>Actinomycetota</taxon>
        <taxon>Actinomycetes</taxon>
        <taxon>Kitasatosporales</taxon>
        <taxon>Streptomycetaceae</taxon>
        <taxon>Streptomyces</taxon>
    </lineage>
</organism>
<dbReference type="InterPro" id="IPR001227">
    <property type="entry name" value="Ac_transferase_dom_sf"/>
</dbReference>
<feature type="domain" description="Ketosynthase family 3 (KS3)" evidence="11">
    <location>
        <begin position="1074"/>
        <end position="1500"/>
    </location>
</feature>
<dbReference type="SMART" id="SM00823">
    <property type="entry name" value="PKS_PP"/>
    <property type="match status" value="2"/>
</dbReference>
<evidence type="ECO:0000256" key="6">
    <source>
        <dbReference type="ARBA" id="ARBA00023268"/>
    </source>
</evidence>
<dbReference type="Pfam" id="PF00550">
    <property type="entry name" value="PP-binding"/>
    <property type="match status" value="2"/>
</dbReference>
<dbReference type="InterPro" id="IPR032821">
    <property type="entry name" value="PKS_assoc"/>
</dbReference>
<keyword evidence="6" id="KW-0511">Multifunctional enzyme</keyword>
<dbReference type="InterPro" id="IPR055123">
    <property type="entry name" value="SpnB-like_Rossmann"/>
</dbReference>
<dbReference type="Pfam" id="PF21089">
    <property type="entry name" value="PKS_DH_N"/>
    <property type="match status" value="1"/>
</dbReference>
<dbReference type="InterPro" id="IPR049551">
    <property type="entry name" value="PKS_DH_C"/>
</dbReference>
<evidence type="ECO:0000256" key="9">
    <source>
        <dbReference type="SAM" id="MobiDB-lite"/>
    </source>
</evidence>
<evidence type="ECO:0000256" key="3">
    <source>
        <dbReference type="ARBA" id="ARBA00022553"/>
    </source>
</evidence>
<keyword evidence="7" id="KW-0012">Acyltransferase</keyword>
<feature type="domain" description="Carrier" evidence="10">
    <location>
        <begin position="2756"/>
        <end position="2833"/>
    </location>
</feature>
<dbReference type="CDD" id="cd08956">
    <property type="entry name" value="KR_3_FAS_SDR_x"/>
    <property type="match status" value="1"/>
</dbReference>
<dbReference type="InterPro" id="IPR057326">
    <property type="entry name" value="KR_dom"/>
</dbReference>
<dbReference type="SMART" id="SM01294">
    <property type="entry name" value="PKS_PP_betabranch"/>
    <property type="match status" value="2"/>
</dbReference>
<dbReference type="PANTHER" id="PTHR43775">
    <property type="entry name" value="FATTY ACID SYNTHASE"/>
    <property type="match status" value="1"/>
</dbReference>
<evidence type="ECO:0000256" key="4">
    <source>
        <dbReference type="ARBA" id="ARBA00022679"/>
    </source>
</evidence>
<dbReference type="InterPro" id="IPR016039">
    <property type="entry name" value="Thiolase-like"/>
</dbReference>
<keyword evidence="5" id="KW-0045">Antibiotic biosynthesis</keyword>